<evidence type="ECO:0000313" key="2">
    <source>
        <dbReference type="Proteomes" id="UP000198867"/>
    </source>
</evidence>
<dbReference type="STRING" id="995034.SAMN05216219_0128"/>
<gene>
    <name evidence="1" type="ORF">SAMN05216219_0128</name>
</gene>
<dbReference type="Proteomes" id="UP000198867">
    <property type="component" value="Unassembled WGS sequence"/>
</dbReference>
<sequence length="289" mass="32006">MLRTVWTRAVLGGTTHLLNESNISLLKHPRAHQFSDEVLDFQRRGVRMAVVFHGSEIRDPERHKEAFEYSYFKDAPQDWVDNLDRIVRRNRTFAEDSGLTMFVTTPDLLDHLPGAKLLPLAIDTSGWNQTAAADFETGRPRVLHRPSRSDPPIKGTQYIHPILSKLADEGLIEYVHTHEVPHADMFMLLNQVDIVVDQIQTGAYGVAAIEAMAAGRLVVGNVTPGAAGVFGSNVPIVNATPVTFEEVMRDLLAYPETARVTAASGKEYVAKWHSGIASARSLQGFLENS</sequence>
<dbReference type="SUPFAM" id="SSF53756">
    <property type="entry name" value="UDP-Glycosyltransferase/glycogen phosphorylase"/>
    <property type="match status" value="1"/>
</dbReference>
<organism evidence="1 2">
    <name type="scientific">Mycetocola miduiensis</name>
    <dbReference type="NCBI Taxonomy" id="995034"/>
    <lineage>
        <taxon>Bacteria</taxon>
        <taxon>Bacillati</taxon>
        <taxon>Actinomycetota</taxon>
        <taxon>Actinomycetes</taxon>
        <taxon>Micrococcales</taxon>
        <taxon>Microbacteriaceae</taxon>
        <taxon>Mycetocola</taxon>
    </lineage>
</organism>
<keyword evidence="2" id="KW-1185">Reference proteome</keyword>
<proteinExistence type="predicted"/>
<dbReference type="EMBL" id="FOVM01000001">
    <property type="protein sequence ID" value="SFN35908.1"/>
    <property type="molecule type" value="Genomic_DNA"/>
</dbReference>
<evidence type="ECO:0000313" key="1">
    <source>
        <dbReference type="EMBL" id="SFN35908.1"/>
    </source>
</evidence>
<reference evidence="2" key="1">
    <citation type="submission" date="2016-10" db="EMBL/GenBank/DDBJ databases">
        <authorList>
            <person name="Varghese N."/>
            <person name="Submissions S."/>
        </authorList>
    </citation>
    <scope>NUCLEOTIDE SEQUENCE [LARGE SCALE GENOMIC DNA]</scope>
    <source>
        <strain evidence="2">CGMCC 1.11101</strain>
    </source>
</reference>
<accession>A0A1I4YCY4</accession>
<evidence type="ECO:0008006" key="3">
    <source>
        <dbReference type="Google" id="ProtNLM"/>
    </source>
</evidence>
<dbReference type="Gene3D" id="3.40.50.2000">
    <property type="entry name" value="Glycogen Phosphorylase B"/>
    <property type="match status" value="1"/>
</dbReference>
<dbReference type="AlphaFoldDB" id="A0A1I4YCY4"/>
<protein>
    <recommendedName>
        <fullName evidence="3">Glycosyl transferases group 1</fullName>
    </recommendedName>
</protein>
<name>A0A1I4YCY4_9MICO</name>